<accession>A0A645AYE3</accession>
<gene>
    <name evidence="2" type="ORF">SDC9_105123</name>
</gene>
<name>A0A645AYE3_9ZZZZ</name>
<comment type="caution">
    <text evidence="2">The sequence shown here is derived from an EMBL/GenBank/DDBJ whole genome shotgun (WGS) entry which is preliminary data.</text>
</comment>
<evidence type="ECO:0000256" key="1">
    <source>
        <dbReference type="SAM" id="MobiDB-lite"/>
    </source>
</evidence>
<sequence length="61" mass="6845">MLLPLPATPNNLTSSNKTRYHKNYHQGDSPLGGNFIFLSGDELEKNADARTDLEVELNEEE</sequence>
<dbReference type="AlphaFoldDB" id="A0A645AYE3"/>
<feature type="region of interest" description="Disordered" evidence="1">
    <location>
        <begin position="1"/>
        <end position="26"/>
    </location>
</feature>
<protein>
    <submittedName>
        <fullName evidence="2">Uncharacterized protein</fullName>
    </submittedName>
</protein>
<organism evidence="2">
    <name type="scientific">bioreactor metagenome</name>
    <dbReference type="NCBI Taxonomy" id="1076179"/>
    <lineage>
        <taxon>unclassified sequences</taxon>
        <taxon>metagenomes</taxon>
        <taxon>ecological metagenomes</taxon>
    </lineage>
</organism>
<proteinExistence type="predicted"/>
<dbReference type="EMBL" id="VSSQ01016687">
    <property type="protein sequence ID" value="MPM58292.1"/>
    <property type="molecule type" value="Genomic_DNA"/>
</dbReference>
<evidence type="ECO:0000313" key="2">
    <source>
        <dbReference type="EMBL" id="MPM58292.1"/>
    </source>
</evidence>
<feature type="compositionally biased region" description="Low complexity" evidence="1">
    <location>
        <begin position="1"/>
        <end position="13"/>
    </location>
</feature>
<reference evidence="2" key="1">
    <citation type="submission" date="2019-08" db="EMBL/GenBank/DDBJ databases">
        <authorList>
            <person name="Kucharzyk K."/>
            <person name="Murdoch R.W."/>
            <person name="Higgins S."/>
            <person name="Loffler F."/>
        </authorList>
    </citation>
    <scope>NUCLEOTIDE SEQUENCE</scope>
</reference>